<dbReference type="InterPro" id="IPR048260">
    <property type="entry name" value="Cytochrome_b_C_euk/bac"/>
</dbReference>
<dbReference type="CDD" id="cd00284">
    <property type="entry name" value="Cytochrome_b_N"/>
    <property type="match status" value="1"/>
</dbReference>
<evidence type="ECO:0000256" key="16">
    <source>
        <dbReference type="RuleBase" id="RU362117"/>
    </source>
</evidence>
<dbReference type="PROSITE" id="PS51002">
    <property type="entry name" value="CYTB_NTER"/>
    <property type="match status" value="1"/>
</dbReference>
<name>G8XP94_STIHE</name>
<comment type="subcellular location">
    <subcellularLocation>
        <location evidence="1">Mitochondrion inner membrane</location>
        <topology evidence="1">Multi-pass membrane protein</topology>
    </subcellularLocation>
</comment>
<dbReference type="CDD" id="cd00290">
    <property type="entry name" value="cytochrome_b_C"/>
    <property type="match status" value="1"/>
</dbReference>
<dbReference type="Gene3D" id="1.20.810.10">
    <property type="entry name" value="Cytochrome Bc1 Complex, Chain C"/>
    <property type="match status" value="1"/>
</dbReference>
<dbReference type="PANTHER" id="PTHR19271">
    <property type="entry name" value="CYTOCHROME B"/>
    <property type="match status" value="1"/>
</dbReference>
<evidence type="ECO:0000256" key="2">
    <source>
        <dbReference type="ARBA" id="ARBA00013531"/>
    </source>
</evidence>
<keyword evidence="10 16" id="KW-1133">Transmembrane helix</keyword>
<feature type="domain" description="Cytochrome b/b6 C-terminal region profile" evidence="18">
    <location>
        <begin position="231"/>
        <end position="400"/>
    </location>
</feature>
<dbReference type="Pfam" id="PF00032">
    <property type="entry name" value="Cytochrom_B_C"/>
    <property type="match status" value="1"/>
</dbReference>
<feature type="transmembrane region" description="Helical" evidence="16">
    <location>
        <begin position="204"/>
        <end position="224"/>
    </location>
</feature>
<feature type="binding site" evidence="14">
    <location>
        <position position="222"/>
    </location>
    <ligand>
        <name>a ubiquinone</name>
        <dbReference type="ChEBI" id="CHEBI:16389"/>
    </ligand>
</feature>
<evidence type="ECO:0000256" key="8">
    <source>
        <dbReference type="ARBA" id="ARBA00022792"/>
    </source>
</evidence>
<feature type="binding site" description="axial binding residue" evidence="15">
    <location>
        <position position="217"/>
    </location>
    <ligand>
        <name>heme b</name>
        <dbReference type="ChEBI" id="CHEBI:60344"/>
        <label>b566</label>
    </ligand>
    <ligandPart>
        <name>Fe</name>
        <dbReference type="ChEBI" id="CHEBI:18248"/>
    </ligandPart>
</feature>
<dbReference type="AlphaFoldDB" id="G8XP94"/>
<evidence type="ECO:0000256" key="14">
    <source>
        <dbReference type="PIRSR" id="PIRSR038885-1"/>
    </source>
</evidence>
<keyword evidence="7 15" id="KW-0479">Metal-binding</keyword>
<gene>
    <name evidence="19" type="primary">cob</name>
</gene>
<reference evidence="20" key="2">
    <citation type="journal article" date="2020" name="Mitochondrial DNA Part B Resour">
        <title>Complete mitogenomes of the chlorophycean green algae Bulbochaete rectangularis var. hiloensis (Oedogoniales) and Stigeoclonium helveticum (Chaetophorales) provide insight into the sequence of events that led to the acquisition of a reduced-derived pattern of evolution in the Chlamydomonadales and Sphaeropleales.</title>
        <authorList>
            <person name="Turmel M."/>
            <person name="Belanger A.-S."/>
            <person name="Otis C."/>
            <person name="Lemieux C."/>
        </authorList>
    </citation>
    <scope>NUCLEOTIDE SEQUENCE</scope>
</reference>
<evidence type="ECO:0000256" key="11">
    <source>
        <dbReference type="ARBA" id="ARBA00023004"/>
    </source>
</evidence>
<dbReference type="Pfam" id="PF00033">
    <property type="entry name" value="Cytochrome_B"/>
    <property type="match status" value="1"/>
</dbReference>
<keyword evidence="4 15" id="KW-0349">Heme</keyword>
<evidence type="ECO:0000256" key="5">
    <source>
        <dbReference type="ARBA" id="ARBA00022660"/>
    </source>
</evidence>
<dbReference type="InterPro" id="IPR036150">
    <property type="entry name" value="Cyt_b/b6_C_sf"/>
</dbReference>
<keyword evidence="8" id="KW-0999">Mitochondrion inner membrane</keyword>
<evidence type="ECO:0000313" key="20">
    <source>
        <dbReference type="EMBL" id="QJS52056.1"/>
    </source>
</evidence>
<feature type="transmembrane region" description="Helical" evidence="16">
    <location>
        <begin position="161"/>
        <end position="184"/>
    </location>
</feature>
<evidence type="ECO:0000256" key="12">
    <source>
        <dbReference type="ARBA" id="ARBA00023128"/>
    </source>
</evidence>
<dbReference type="GO" id="GO:0045275">
    <property type="term" value="C:respiratory chain complex III"/>
    <property type="evidence" value="ECO:0007669"/>
    <property type="project" value="InterPro"/>
</dbReference>
<proteinExistence type="inferred from homology"/>
<sequence length="406" mass="46040">MEKYKLNNIKRYSSSIAQTQRYSLLKQPLLNTLNSHLIDYPTPSNLNTSWNGGSLAGILLMAQIITGVCLAMHYTAHVDLAFSSVQHIMRDVPSGWLLRYMHANGASLFFIVVYLHVFRGMYYSSYARPRELVWIIGVVILLLMILTAFIGYVLPWGQMSLWGATVITSLASAIPVIGNNIVAWLWGGFSVDNPTLNRFYSAHYLLPFILAGLSILHLAALHQYGSTNPIGVNAQTDLIPFYPYYALKDLVGFFVLAVFAGFLVFFYPDILGHPDNNIPANPYQTPPHIVPEWYFLWVYAILRSIPNKLAGVLAILLVFVSLLLLPFMNLSIRSPRFRILHEFFFWTFFADCCLLTVIGQRPVEDPYILVGQLATVWFFIYLLMITPTISWFEHSLALKTTKVIKA</sequence>
<dbReference type="PROSITE" id="PS51003">
    <property type="entry name" value="CYTB_CTER"/>
    <property type="match status" value="1"/>
</dbReference>
<feature type="transmembrane region" description="Helical" evidence="16">
    <location>
        <begin position="55"/>
        <end position="76"/>
    </location>
</feature>
<dbReference type="PIRSF" id="PIRSF038885">
    <property type="entry name" value="COB"/>
    <property type="match status" value="1"/>
</dbReference>
<comment type="cofactor">
    <cofactor evidence="15">
        <name>heme</name>
        <dbReference type="ChEBI" id="CHEBI:30413"/>
    </cofactor>
    <text evidence="15">Binds 2 heme groups non-covalently.</text>
</comment>
<feature type="transmembrane region" description="Helical" evidence="16">
    <location>
        <begin position="367"/>
        <end position="392"/>
    </location>
</feature>
<evidence type="ECO:0000313" key="19">
    <source>
        <dbReference type="EMBL" id="ABX82577.1"/>
    </source>
</evidence>
<evidence type="ECO:0000256" key="7">
    <source>
        <dbReference type="ARBA" id="ARBA00022723"/>
    </source>
</evidence>
<evidence type="ECO:0000256" key="4">
    <source>
        <dbReference type="ARBA" id="ARBA00022617"/>
    </source>
</evidence>
<dbReference type="InterPro" id="IPR005798">
    <property type="entry name" value="Cyt_b/b6_C"/>
</dbReference>
<keyword evidence="12 16" id="KW-0496">Mitochondrion</keyword>
<dbReference type="InterPro" id="IPR005797">
    <property type="entry name" value="Cyt_b/b6_N"/>
</dbReference>
<feature type="binding site" description="axial binding residue" evidence="15">
    <location>
        <position position="116"/>
    </location>
    <ligand>
        <name>heme b</name>
        <dbReference type="ChEBI" id="CHEBI:60344"/>
        <label>b566</label>
    </ligand>
    <ligandPart>
        <name>Fe</name>
        <dbReference type="ChEBI" id="CHEBI:18248"/>
    </ligandPart>
</feature>
<keyword evidence="5 16" id="KW-0679">Respiratory chain</keyword>
<dbReference type="EMBL" id="MN810332">
    <property type="protein sequence ID" value="QJS52056.1"/>
    <property type="molecule type" value="Genomic_DNA"/>
</dbReference>
<evidence type="ECO:0000256" key="3">
    <source>
        <dbReference type="ARBA" id="ARBA00022448"/>
    </source>
</evidence>
<dbReference type="GO" id="GO:0006122">
    <property type="term" value="P:mitochondrial electron transport, ubiquinol to cytochrome c"/>
    <property type="evidence" value="ECO:0007669"/>
    <property type="project" value="TreeGrafter"/>
</dbReference>
<keyword evidence="3 16" id="KW-0813">Transport</keyword>
<dbReference type="PANTHER" id="PTHR19271:SF16">
    <property type="entry name" value="CYTOCHROME B"/>
    <property type="match status" value="1"/>
</dbReference>
<dbReference type="EMBL" id="EU123950">
    <property type="protein sequence ID" value="ABX82577.1"/>
    <property type="molecule type" value="Genomic_DNA"/>
</dbReference>
<feature type="binding site" description="axial binding residue" evidence="15">
    <location>
        <position position="102"/>
    </location>
    <ligand>
        <name>heme b</name>
        <dbReference type="ChEBI" id="CHEBI:60344"/>
        <label>b562</label>
    </ligand>
    <ligandPart>
        <name>Fe</name>
        <dbReference type="ChEBI" id="CHEBI:18248"/>
    </ligandPart>
</feature>
<evidence type="ECO:0000256" key="1">
    <source>
        <dbReference type="ARBA" id="ARBA00004448"/>
    </source>
</evidence>
<feature type="transmembrane region" description="Helical" evidence="16">
    <location>
        <begin position="309"/>
        <end position="331"/>
    </location>
</feature>
<dbReference type="GO" id="GO:0005743">
    <property type="term" value="C:mitochondrial inner membrane"/>
    <property type="evidence" value="ECO:0007669"/>
    <property type="project" value="UniProtKB-SubCell"/>
</dbReference>
<dbReference type="SUPFAM" id="SSF81342">
    <property type="entry name" value="Transmembrane di-heme cytochromes"/>
    <property type="match status" value="1"/>
</dbReference>
<dbReference type="GO" id="GO:0008121">
    <property type="term" value="F:quinol-cytochrome-c reductase activity"/>
    <property type="evidence" value="ECO:0007669"/>
    <property type="project" value="InterPro"/>
</dbReference>
<evidence type="ECO:0000256" key="15">
    <source>
        <dbReference type="PIRSR" id="PIRSR038885-2"/>
    </source>
</evidence>
<feature type="domain" description="Cytochrome b/b6 N-terminal region profile" evidence="17">
    <location>
        <begin position="21"/>
        <end position="230"/>
    </location>
</feature>
<feature type="transmembrane region" description="Helical" evidence="16">
    <location>
        <begin position="343"/>
        <end position="361"/>
    </location>
</feature>
<evidence type="ECO:0000256" key="9">
    <source>
        <dbReference type="ARBA" id="ARBA00022982"/>
    </source>
</evidence>
<dbReference type="InterPro" id="IPR030689">
    <property type="entry name" value="Cytochrome_b"/>
</dbReference>
<geneLocation type="mitochondrion" evidence="19"/>
<evidence type="ECO:0000256" key="13">
    <source>
        <dbReference type="ARBA" id="ARBA00023136"/>
    </source>
</evidence>
<feature type="binding site" description="axial binding residue" evidence="15">
    <location>
        <position position="203"/>
    </location>
    <ligand>
        <name>heme b</name>
        <dbReference type="ChEBI" id="CHEBI:60344"/>
        <label>b562</label>
    </ligand>
    <ligandPart>
        <name>Fe</name>
        <dbReference type="ChEBI" id="CHEBI:18248"/>
    </ligandPart>
</feature>
<organism evidence="19">
    <name type="scientific">Stigeoclonium helveticum</name>
    <name type="common">Green alga</name>
    <dbReference type="NCBI Taxonomy" id="55999"/>
    <lineage>
        <taxon>Eukaryota</taxon>
        <taxon>Viridiplantae</taxon>
        <taxon>Chlorophyta</taxon>
        <taxon>core chlorophytes</taxon>
        <taxon>Chlorophyceae</taxon>
        <taxon>OCC clade</taxon>
        <taxon>Chaetophorales</taxon>
        <taxon>Chaetophoraceae</taxon>
        <taxon>Stigeoclonium</taxon>
    </lineage>
</organism>
<dbReference type="GO" id="GO:0046872">
    <property type="term" value="F:metal ion binding"/>
    <property type="evidence" value="ECO:0007669"/>
    <property type="project" value="UniProtKB-UniRule"/>
</dbReference>
<evidence type="ECO:0000259" key="18">
    <source>
        <dbReference type="PROSITE" id="PS51003"/>
    </source>
</evidence>
<dbReference type="SUPFAM" id="SSF81648">
    <property type="entry name" value="a domain/subunit of cytochrome bc1 complex (Ubiquinol-cytochrome c reductase)"/>
    <property type="match status" value="1"/>
</dbReference>
<dbReference type="InterPro" id="IPR048259">
    <property type="entry name" value="Cytochrome_b_N_euk/bac"/>
</dbReference>
<comment type="similarity">
    <text evidence="16">Belongs to the cytochrome b family.</text>
</comment>
<feature type="transmembrane region" description="Helical" evidence="16">
    <location>
        <begin position="132"/>
        <end position="154"/>
    </location>
</feature>
<evidence type="ECO:0000256" key="6">
    <source>
        <dbReference type="ARBA" id="ARBA00022692"/>
    </source>
</evidence>
<dbReference type="InterPro" id="IPR016174">
    <property type="entry name" value="Di-haem_cyt_TM"/>
</dbReference>
<accession>G8XP94</accession>
<keyword evidence="11 15" id="KW-0408">Iron</keyword>
<reference evidence="19" key="1">
    <citation type="submission" date="2007-08" db="EMBL/GenBank/DDBJ databases">
        <title>Divergence order of chlorophyte green algal lineages as inferred from the chloroplast and mitochondrial genomes.</title>
        <authorList>
            <person name="Pombert J.-F."/>
            <person name="Belanger A.-S."/>
            <person name="Gagnon J."/>
            <person name="Otis C."/>
            <person name="Lemieux C."/>
            <person name="Turmel M."/>
        </authorList>
    </citation>
    <scope>NUCLEOTIDE SEQUENCE</scope>
    <source>
        <strain evidence="19">UTEX 441</strain>
    </source>
</reference>
<feature type="transmembrane region" description="Helical" evidence="16">
    <location>
        <begin position="97"/>
        <end position="117"/>
    </location>
</feature>
<comment type="function">
    <text evidence="16">Component of the ubiquinol-cytochrome c reductase complex (complex III or cytochrome b-c1 complex) that is part of the mitochondrial respiratory chain. The b-c1 complex mediates electron transfer from ubiquinol to cytochrome c. Contributes to the generation of a proton gradient across the mitochondrial membrane that is then used for ATP synthesis.</text>
</comment>
<comment type="cofactor">
    <cofactor evidence="16">
        <name>heme b</name>
        <dbReference type="ChEBI" id="CHEBI:60344"/>
    </cofactor>
    <text evidence="16">Binds 2 heme groups non-covalently.</text>
</comment>
<feature type="transmembrane region" description="Helical" evidence="16">
    <location>
        <begin position="245"/>
        <end position="267"/>
    </location>
</feature>
<dbReference type="InterPro" id="IPR027387">
    <property type="entry name" value="Cytb/b6-like_sf"/>
</dbReference>
<protein>
    <recommendedName>
        <fullName evidence="2 16">Cytochrome b</fullName>
    </recommendedName>
</protein>
<dbReference type="GO" id="GO:0016491">
    <property type="term" value="F:oxidoreductase activity"/>
    <property type="evidence" value="ECO:0007669"/>
    <property type="project" value="UniProtKB-UniRule"/>
</dbReference>
<keyword evidence="13 16" id="KW-0472">Membrane</keyword>
<evidence type="ECO:0000259" key="17">
    <source>
        <dbReference type="PROSITE" id="PS51002"/>
    </source>
</evidence>
<keyword evidence="9 16" id="KW-0249">Electron transport</keyword>
<keyword evidence="6 16" id="KW-0812">Transmembrane</keyword>
<evidence type="ECO:0000256" key="10">
    <source>
        <dbReference type="ARBA" id="ARBA00022989"/>
    </source>
</evidence>